<reference evidence="1 2" key="1">
    <citation type="submission" date="2020-08" db="EMBL/GenBank/DDBJ databases">
        <title>Genomic Encyclopedia of Type Strains, Phase IV (KMG-IV): sequencing the most valuable type-strain genomes for metagenomic binning, comparative biology and taxonomic classification.</title>
        <authorList>
            <person name="Goeker M."/>
        </authorList>
    </citation>
    <scope>NUCLEOTIDE SEQUENCE [LARGE SCALE GENOMIC DNA]</scope>
    <source>
        <strain evidence="1 2">DSM 28570</strain>
    </source>
</reference>
<dbReference type="Proteomes" id="UP000539642">
    <property type="component" value="Unassembled WGS sequence"/>
</dbReference>
<comment type="caution">
    <text evidence="1">The sequence shown here is derived from an EMBL/GenBank/DDBJ whole genome shotgun (WGS) entry which is preliminary data.</text>
</comment>
<evidence type="ECO:0000313" key="2">
    <source>
        <dbReference type="Proteomes" id="UP000539642"/>
    </source>
</evidence>
<dbReference type="AlphaFoldDB" id="A0A840UWQ6"/>
<gene>
    <name evidence="1" type="ORF">HNQ81_003116</name>
</gene>
<organism evidence="1 2">
    <name type="scientific">Desulfoprunum benzoelyticum</name>
    <dbReference type="NCBI Taxonomy" id="1506996"/>
    <lineage>
        <taxon>Bacteria</taxon>
        <taxon>Pseudomonadati</taxon>
        <taxon>Thermodesulfobacteriota</taxon>
        <taxon>Desulfobulbia</taxon>
        <taxon>Desulfobulbales</taxon>
        <taxon>Desulfobulbaceae</taxon>
        <taxon>Desulfoprunum</taxon>
    </lineage>
</organism>
<protein>
    <submittedName>
        <fullName evidence="1">Uncharacterized protein</fullName>
    </submittedName>
</protein>
<accession>A0A840UWQ6</accession>
<proteinExistence type="predicted"/>
<keyword evidence="2" id="KW-1185">Reference proteome</keyword>
<evidence type="ECO:0000313" key="1">
    <source>
        <dbReference type="EMBL" id="MBB5349363.1"/>
    </source>
</evidence>
<dbReference type="EMBL" id="JACHEO010000024">
    <property type="protein sequence ID" value="MBB5349363.1"/>
    <property type="molecule type" value="Genomic_DNA"/>
</dbReference>
<dbReference type="RefSeq" id="WP_183352166.1">
    <property type="nucleotide sequence ID" value="NZ_JACHEO010000024.1"/>
</dbReference>
<sequence>MNSSSDLSRLELQVNPEDIPLYTTVLQGGILVKARAGIPLGSFLDALPGFNHDYIVNVIQTIFLDGTAIDDLETPIEGDHPVLALSAAMPGLAGAILRKNSYHAALRTTVTERRDHHQQGSITITLKLFNSIARDCGPALLAAGIRLNAAVLRGFCSTHPTLAAGLRHIVLDGRPITADSMSVWLEQEQTITLIVREAAND</sequence>
<name>A0A840UWQ6_9BACT</name>